<name>A0ABS6G559_9FIRM</name>
<dbReference type="Pfam" id="PF10844">
    <property type="entry name" value="DUF2577"/>
    <property type="match status" value="1"/>
</dbReference>
<dbReference type="InterPro" id="IPR022555">
    <property type="entry name" value="DUF2577"/>
</dbReference>
<dbReference type="EMBL" id="JAHLQK010000003">
    <property type="protein sequence ID" value="MBU5676753.1"/>
    <property type="molecule type" value="Genomic_DNA"/>
</dbReference>
<evidence type="ECO:0000313" key="1">
    <source>
        <dbReference type="EMBL" id="MBU5676753.1"/>
    </source>
</evidence>
<protein>
    <submittedName>
        <fullName evidence="1">DUF2577 domain-containing protein</fullName>
    </submittedName>
</protein>
<accession>A0ABS6G559</accession>
<proteinExistence type="predicted"/>
<sequence>MQLLKLMKRAGVEAVDTSSPVKTLIGTVTSIEPLVITIEQRLAIPASFLLLTDNVIDKEVEITVDDEVEQSGSLELHKHKYIGKKKHIHHNSLKVGEKVLLLRVQGGQQFIVLNRVVSA</sequence>
<dbReference type="RefSeq" id="WP_216416883.1">
    <property type="nucleotide sequence ID" value="NZ_JAHLQK010000003.1"/>
</dbReference>
<organism evidence="1 2">
    <name type="scientific">Alkaliphilus flagellatus</name>
    <dbReference type="NCBI Taxonomy" id="2841507"/>
    <lineage>
        <taxon>Bacteria</taxon>
        <taxon>Bacillati</taxon>
        <taxon>Bacillota</taxon>
        <taxon>Clostridia</taxon>
        <taxon>Peptostreptococcales</taxon>
        <taxon>Natronincolaceae</taxon>
        <taxon>Alkaliphilus</taxon>
    </lineage>
</organism>
<comment type="caution">
    <text evidence="1">The sequence shown here is derived from an EMBL/GenBank/DDBJ whole genome shotgun (WGS) entry which is preliminary data.</text>
</comment>
<evidence type="ECO:0000313" key="2">
    <source>
        <dbReference type="Proteomes" id="UP000779508"/>
    </source>
</evidence>
<gene>
    <name evidence="1" type="ORF">KQI88_10010</name>
</gene>
<reference evidence="1 2" key="1">
    <citation type="submission" date="2021-06" db="EMBL/GenBank/DDBJ databases">
        <authorList>
            <person name="Sun Q."/>
            <person name="Li D."/>
        </authorList>
    </citation>
    <scope>NUCLEOTIDE SEQUENCE [LARGE SCALE GENOMIC DNA]</scope>
    <source>
        <strain evidence="1 2">MSJ-5</strain>
    </source>
</reference>
<keyword evidence="2" id="KW-1185">Reference proteome</keyword>
<dbReference type="Proteomes" id="UP000779508">
    <property type="component" value="Unassembled WGS sequence"/>
</dbReference>